<keyword evidence="8" id="KW-1185">Reference proteome</keyword>
<feature type="chain" id="PRO_5008984295" description="LPS-assembly protein LptD" evidence="4">
    <location>
        <begin position="21"/>
        <end position="742"/>
    </location>
</feature>
<dbReference type="EMBL" id="CP009888">
    <property type="protein sequence ID" value="AIY64785.1"/>
    <property type="molecule type" value="Genomic_DNA"/>
</dbReference>
<dbReference type="GO" id="GO:0043165">
    <property type="term" value="P:Gram-negative-bacterium-type cell outer membrane assembly"/>
    <property type="evidence" value="ECO:0007669"/>
    <property type="project" value="UniProtKB-UniRule"/>
</dbReference>
<sequence precursor="true">MKSPFGIFATLIFMSPLTSASDMFSLCETDPNLRWQSSSALAQGQLAINADQVSLAGKNKALFSGNVFMDSPQMSLTASSAELDKTNGMLNAIGPIIYQDPNSYISSKHFFANFNSSELSLGDAKYQFTQQAGRGEAKLLEVNEQALLLQDASFTTCPSENPVWALDARKIKLSQEEGWGETYGAVLKVYDTPVFYLPYFTFPISDKRKSGFIEPTFSSSNRYGLEIETPFYWNIAPNYDATITPRYMANKGFQLQTEFRYLTEQHQGMAAIEYLSSDDSAPELNSRYLLHLSQYSKINDNWRGQIDITNISDDNYINDMGSSYANRTDTQLNHLIQLTHLGENWHTDIKLQGFEVLGDHLESYRALPQITFNQINAFDFYGFDFTFNGEFAHFQNDEATVEEATRLHLEPKLSYGINDYAWSFLSELSVLQTNYHQQGDFTNSQFEENVNRTLPKLRLYGQINFERDTHWLVDNGLQTLEPKAQYLYIPEKDQSNIGLYDTVKLQDDFYGLFREQRFSGVDRIATANQFTLGATTRIFNQQNNEVFNFSIGQIFYVSDKAKPSETEIDDNTSYNSLFASEAMLHWHKNWYLSAGLQYDTDSSELVNSHLTLDYKGDNNELIQLNHRYADNVSGNTIEQVGIFASYPIGEQWQLVSSYQRDLESDRSVEFLTGVQYQSCCWAIQLSGSRQIETDLNKPVGQFENESAKFDSSIQIKFIMGLDAQKLLNQSIFSYRRPYFLTN</sequence>
<dbReference type="eggNOG" id="COG1452">
    <property type="taxonomic scope" value="Bacteria"/>
</dbReference>
<comment type="similarity">
    <text evidence="4">Belongs to the LptD family.</text>
</comment>
<reference evidence="7 8" key="1">
    <citation type="submission" date="2014-11" db="EMBL/GenBank/DDBJ databases">
        <title>Complete Genome Sequence of Pseudoalteromonas sp. Strain OCN003 Isolated from Kaneohe Bay, Oahu, Hawaii.</title>
        <authorList>
            <person name="Beurmann S."/>
            <person name="Videau P."/>
            <person name="Ushijima B."/>
            <person name="Smith A.M."/>
            <person name="Aeby G.S."/>
            <person name="Callahan S.M."/>
            <person name="Belcaid M."/>
        </authorList>
    </citation>
    <scope>NUCLEOTIDE SEQUENCE [LARGE SCALE GENOMIC DNA]</scope>
    <source>
        <strain evidence="7 8">OCN003</strain>
    </source>
</reference>
<feature type="signal peptide" evidence="4">
    <location>
        <begin position="1"/>
        <end position="20"/>
    </location>
</feature>
<dbReference type="Pfam" id="PF03968">
    <property type="entry name" value="LptD_N"/>
    <property type="match status" value="1"/>
</dbReference>
<dbReference type="AlphaFoldDB" id="A0A0A7EDN0"/>
<comment type="subunit">
    <text evidence="4">Component of the lipopolysaccharide transport and assembly complex. Interacts with LptE and LptA.</text>
</comment>
<comment type="caution">
    <text evidence="4">Lacks conserved residue(s) required for the propagation of feature annotation.</text>
</comment>
<dbReference type="OrthoDB" id="9760225at2"/>
<dbReference type="Pfam" id="PF04453">
    <property type="entry name" value="LptD"/>
    <property type="match status" value="1"/>
</dbReference>
<dbReference type="GO" id="GO:1990351">
    <property type="term" value="C:transporter complex"/>
    <property type="evidence" value="ECO:0007669"/>
    <property type="project" value="TreeGrafter"/>
</dbReference>
<dbReference type="PANTHER" id="PTHR30189">
    <property type="entry name" value="LPS-ASSEMBLY PROTEIN"/>
    <property type="match status" value="1"/>
</dbReference>
<dbReference type="HAMAP" id="MF_01411">
    <property type="entry name" value="LPS_assembly_LptD"/>
    <property type="match status" value="1"/>
</dbReference>
<dbReference type="STRING" id="1348114.OM33_06210"/>
<dbReference type="HOGENOM" id="CLU_009039_0_0_6"/>
<feature type="domain" description="Organic solvent tolerance-like N-terminal" evidence="5">
    <location>
        <begin position="48"/>
        <end position="178"/>
    </location>
</feature>
<comment type="function">
    <text evidence="4">Together with LptE, is involved in the assembly of lipopolysaccharide (LPS) at the surface of the outer membrane.</text>
</comment>
<feature type="domain" description="LptD C-terminal" evidence="6">
    <location>
        <begin position="286"/>
        <end position="652"/>
    </location>
</feature>
<evidence type="ECO:0000256" key="3">
    <source>
        <dbReference type="ARBA" id="ARBA00023237"/>
    </source>
</evidence>
<organism evidence="7 8">
    <name type="scientific">Pseudoalteromonas piratica</name>
    <dbReference type="NCBI Taxonomy" id="1348114"/>
    <lineage>
        <taxon>Bacteria</taxon>
        <taxon>Pseudomonadati</taxon>
        <taxon>Pseudomonadota</taxon>
        <taxon>Gammaproteobacteria</taxon>
        <taxon>Alteromonadales</taxon>
        <taxon>Pseudoalteromonadaceae</taxon>
        <taxon>Pseudoalteromonas</taxon>
    </lineage>
</organism>
<name>A0A0A7EDN0_9GAMM</name>
<dbReference type="InterPro" id="IPR050218">
    <property type="entry name" value="LptD"/>
</dbReference>
<dbReference type="InterPro" id="IPR007543">
    <property type="entry name" value="LptD_C"/>
</dbReference>
<dbReference type="GO" id="GO:0009279">
    <property type="term" value="C:cell outer membrane"/>
    <property type="evidence" value="ECO:0007669"/>
    <property type="project" value="UniProtKB-SubCell"/>
</dbReference>
<evidence type="ECO:0000256" key="2">
    <source>
        <dbReference type="ARBA" id="ARBA00023136"/>
    </source>
</evidence>
<evidence type="ECO:0000259" key="6">
    <source>
        <dbReference type="Pfam" id="PF04453"/>
    </source>
</evidence>
<dbReference type="SUPFAM" id="SSF56935">
    <property type="entry name" value="Porins"/>
    <property type="match status" value="1"/>
</dbReference>
<accession>A0A0A7EDN0</accession>
<proteinExistence type="inferred from homology"/>
<evidence type="ECO:0000313" key="7">
    <source>
        <dbReference type="EMBL" id="AIY64785.1"/>
    </source>
</evidence>
<evidence type="ECO:0000313" key="8">
    <source>
        <dbReference type="Proteomes" id="UP000030341"/>
    </source>
</evidence>
<keyword evidence="1 4" id="KW-0732">Signal</keyword>
<evidence type="ECO:0000256" key="1">
    <source>
        <dbReference type="ARBA" id="ARBA00022729"/>
    </source>
</evidence>
<keyword evidence="3 4" id="KW-0998">Cell outer membrane</keyword>
<dbReference type="Proteomes" id="UP000030341">
    <property type="component" value="Chromosome 1"/>
</dbReference>
<dbReference type="PANTHER" id="PTHR30189:SF1">
    <property type="entry name" value="LPS-ASSEMBLY PROTEIN LPTD"/>
    <property type="match status" value="1"/>
</dbReference>
<evidence type="ECO:0000259" key="5">
    <source>
        <dbReference type="Pfam" id="PF03968"/>
    </source>
</evidence>
<gene>
    <name evidence="4" type="primary">lptD</name>
    <name evidence="7" type="ORF">OM33_06210</name>
</gene>
<dbReference type="InterPro" id="IPR005653">
    <property type="entry name" value="OstA-like_N"/>
</dbReference>
<comment type="subcellular location">
    <subcellularLocation>
        <location evidence="4">Cell outer membrane</location>
    </subcellularLocation>
</comment>
<dbReference type="GO" id="GO:0015920">
    <property type="term" value="P:lipopolysaccharide transport"/>
    <property type="evidence" value="ECO:0007669"/>
    <property type="project" value="InterPro"/>
</dbReference>
<dbReference type="KEGG" id="pseo:OM33_06210"/>
<keyword evidence="2 4" id="KW-0472">Membrane</keyword>
<protein>
    <recommendedName>
        <fullName evidence="4">LPS-assembly protein LptD</fullName>
    </recommendedName>
</protein>
<dbReference type="InterPro" id="IPR020889">
    <property type="entry name" value="LipoPS_assembly_LptD"/>
</dbReference>
<dbReference type="RefSeq" id="WP_038640090.1">
    <property type="nucleotide sequence ID" value="NZ_CP009888.1"/>
</dbReference>
<evidence type="ECO:0000256" key="4">
    <source>
        <dbReference type="HAMAP-Rule" id="MF_01411"/>
    </source>
</evidence>